<accession>A0ABD3GVY2</accession>
<keyword evidence="2" id="KW-0677">Repeat</keyword>
<evidence type="ECO:0000256" key="1">
    <source>
        <dbReference type="ARBA" id="ARBA00022441"/>
    </source>
</evidence>
<dbReference type="Gene3D" id="2.120.10.80">
    <property type="entry name" value="Kelch-type beta propeller"/>
    <property type="match status" value="1"/>
</dbReference>
<gene>
    <name evidence="4" type="ORF">R1sor_000307</name>
</gene>
<dbReference type="InterPro" id="IPR015915">
    <property type="entry name" value="Kelch-typ_b-propeller"/>
</dbReference>
<proteinExistence type="predicted"/>
<dbReference type="InterPro" id="IPR006652">
    <property type="entry name" value="Kelch_1"/>
</dbReference>
<protein>
    <recommendedName>
        <fullName evidence="3">F-box domain-containing protein</fullName>
    </recommendedName>
</protein>
<sequence>MMNVEVLSPVSAPWLRKGGPRSMGFDHGLTEHTSRQPFGSGSGSATRLVESVSWYQLAEREVLKSSQSWHDFSSSFSTLSNALKPSSNNMQQQQQPPVVKNLTIRVDNTSTTTSVAPVEKGLYEVEGIEYYCSNFEDASLIPGIPDDVTKSCLALIPREDFPSIRRVSKAWLNHVRSQESYNTRKDAGTLEEWLYMLTITPDMKNYVWEVLNPKLKEWKPLPCPPEVRDGGKTVVYNEKLMLIGGVSRIEGKVASTDVFIYDPIIDRWIEGASLNEPRYQHACGVVDGKLYVLGGYGPNDKGISSMEVYDPEKNEWKLSTPLKRPRWGCFAAGVEGKLYVLGGRSSFTPGYYRCIDVFDPATGKWTELKNGCQMVLTHAVIKDKIYCMEWKDERSLKVYNTTDNTWTKIHIPIPCKVRENFCLGTFRGKLMLFPSSKSIGTLMYNPEAAAGSEWEPTDICGPGPCLGCAALTA</sequence>
<evidence type="ECO:0000259" key="3">
    <source>
        <dbReference type="Pfam" id="PF00646"/>
    </source>
</evidence>
<organism evidence="4 5">
    <name type="scientific">Riccia sorocarpa</name>
    <dbReference type="NCBI Taxonomy" id="122646"/>
    <lineage>
        <taxon>Eukaryota</taxon>
        <taxon>Viridiplantae</taxon>
        <taxon>Streptophyta</taxon>
        <taxon>Embryophyta</taxon>
        <taxon>Marchantiophyta</taxon>
        <taxon>Marchantiopsida</taxon>
        <taxon>Marchantiidae</taxon>
        <taxon>Marchantiales</taxon>
        <taxon>Ricciaceae</taxon>
        <taxon>Riccia</taxon>
    </lineage>
</organism>
<dbReference type="AlphaFoldDB" id="A0ABD3GVY2"/>
<dbReference type="SUPFAM" id="SSF117281">
    <property type="entry name" value="Kelch motif"/>
    <property type="match status" value="1"/>
</dbReference>
<dbReference type="EMBL" id="JBJQOH010000006">
    <property type="protein sequence ID" value="KAL3682285.1"/>
    <property type="molecule type" value="Genomic_DNA"/>
</dbReference>
<keyword evidence="5" id="KW-1185">Reference proteome</keyword>
<dbReference type="PANTHER" id="PTHR46344">
    <property type="entry name" value="OS02G0202900 PROTEIN"/>
    <property type="match status" value="1"/>
</dbReference>
<evidence type="ECO:0000256" key="2">
    <source>
        <dbReference type="ARBA" id="ARBA00022737"/>
    </source>
</evidence>
<dbReference type="Proteomes" id="UP001633002">
    <property type="component" value="Unassembled WGS sequence"/>
</dbReference>
<dbReference type="CDD" id="cd22152">
    <property type="entry name" value="F-box_AtAFR-like"/>
    <property type="match status" value="1"/>
</dbReference>
<dbReference type="SMART" id="SM00612">
    <property type="entry name" value="Kelch"/>
    <property type="match status" value="3"/>
</dbReference>
<reference evidence="4 5" key="1">
    <citation type="submission" date="2024-09" db="EMBL/GenBank/DDBJ databases">
        <title>Chromosome-scale assembly of Riccia sorocarpa.</title>
        <authorList>
            <person name="Paukszto L."/>
        </authorList>
    </citation>
    <scope>NUCLEOTIDE SEQUENCE [LARGE SCALE GENOMIC DNA]</scope>
    <source>
        <strain evidence="4">LP-2024</strain>
        <tissue evidence="4">Aerial parts of the thallus</tissue>
    </source>
</reference>
<name>A0ABD3GVY2_9MARC</name>
<evidence type="ECO:0000313" key="4">
    <source>
        <dbReference type="EMBL" id="KAL3682285.1"/>
    </source>
</evidence>
<dbReference type="Pfam" id="PF24681">
    <property type="entry name" value="Kelch_KLHDC2_KLHL20_DRC7"/>
    <property type="match status" value="1"/>
</dbReference>
<comment type="caution">
    <text evidence="4">The sequence shown here is derived from an EMBL/GenBank/DDBJ whole genome shotgun (WGS) entry which is preliminary data.</text>
</comment>
<dbReference type="Pfam" id="PF00646">
    <property type="entry name" value="F-box"/>
    <property type="match status" value="1"/>
</dbReference>
<keyword evidence="1" id="KW-0880">Kelch repeat</keyword>
<dbReference type="PANTHER" id="PTHR46344:SF1">
    <property type="entry name" value="OS02G0504900 PROTEIN"/>
    <property type="match status" value="1"/>
</dbReference>
<dbReference type="InterPro" id="IPR001810">
    <property type="entry name" value="F-box_dom"/>
</dbReference>
<dbReference type="Pfam" id="PF01344">
    <property type="entry name" value="Kelch_1"/>
    <property type="match status" value="1"/>
</dbReference>
<feature type="domain" description="F-box" evidence="3">
    <location>
        <begin position="143"/>
        <end position="181"/>
    </location>
</feature>
<evidence type="ECO:0000313" key="5">
    <source>
        <dbReference type="Proteomes" id="UP001633002"/>
    </source>
</evidence>